<dbReference type="InterPro" id="IPR051199">
    <property type="entry name" value="LPS_LOS_Heptosyltrfase"/>
</dbReference>
<protein>
    <submittedName>
        <fullName evidence="3">Glycosyltransferase family 9 protein</fullName>
    </submittedName>
</protein>
<dbReference type="Gene3D" id="3.40.50.2000">
    <property type="entry name" value="Glycogen Phosphorylase B"/>
    <property type="match status" value="2"/>
</dbReference>
<accession>A0A0C1VB65</accession>
<reference evidence="3" key="2">
    <citation type="journal article" date="2015" name="Genome Announc.">
        <title>Draft Genome Sequence of Filamentous Marine Cyanobacterium Lyngbya confervoides Strain BDU141951.</title>
        <authorList>
            <person name="Chandrababunaidu M.M."/>
            <person name="Sen D."/>
            <person name="Tripathy S."/>
        </authorList>
    </citation>
    <scope>NUCLEOTIDE SEQUENCE</scope>
    <source>
        <strain evidence="3">BDU141951</strain>
    </source>
</reference>
<dbReference type="SUPFAM" id="SSF53756">
    <property type="entry name" value="UDP-Glycosyltransferase/glycogen phosphorylase"/>
    <property type="match status" value="1"/>
</dbReference>
<evidence type="ECO:0000256" key="1">
    <source>
        <dbReference type="ARBA" id="ARBA00022676"/>
    </source>
</evidence>
<dbReference type="PANTHER" id="PTHR30160">
    <property type="entry name" value="TETRAACYLDISACCHARIDE 4'-KINASE-RELATED"/>
    <property type="match status" value="1"/>
</dbReference>
<keyword evidence="2" id="KW-0808">Transferase</keyword>
<sequence length="321" mass="34821">MQVLALVPGGISEQLLFFPTLEQLKQAFPKAEISVVVEPTAAAAYRVSKVVKSTIPYPFGKNNSPADWANLLGIVRDREYEVVLTATQDWATALLLWLSGIPTRIGYQGSANNLFLTATVPDKPQQYAAFRYHDLLGPLDLVEPCPETVINVPQGDIGWVEGQLQTQEIGDQGYVLMYPGPTDSHNQDIYPVENWTAIAQDFQRRQPGLPLVLLQQPETADAVKAIVQGVPSLKIMRPDNLGQIAALVAGANLLLATDSYVSELGVALSVFTLVLFGGNTPADRLPPVDDTEQRFLGITSTTNQVADIAVDTVLSKVWGEG</sequence>
<evidence type="ECO:0000313" key="3">
    <source>
        <dbReference type="EMBL" id="NEV70107.1"/>
    </source>
</evidence>
<gene>
    <name evidence="3" type="ORF">QQ91_023730</name>
</gene>
<dbReference type="GO" id="GO:0008713">
    <property type="term" value="F:ADP-heptose-lipopolysaccharide heptosyltransferase activity"/>
    <property type="evidence" value="ECO:0007669"/>
    <property type="project" value="TreeGrafter"/>
</dbReference>
<dbReference type="GO" id="GO:0009244">
    <property type="term" value="P:lipopolysaccharide core region biosynthetic process"/>
    <property type="evidence" value="ECO:0007669"/>
    <property type="project" value="TreeGrafter"/>
</dbReference>
<reference evidence="3" key="3">
    <citation type="submission" date="2020-02" db="EMBL/GenBank/DDBJ databases">
        <authorList>
            <person name="Sarangi A.N."/>
            <person name="Ghosh S."/>
            <person name="Mukherjee M."/>
            <person name="Tripathy S."/>
        </authorList>
    </citation>
    <scope>NUCLEOTIDE SEQUENCE</scope>
    <source>
        <strain evidence="3">BDU141951</strain>
    </source>
</reference>
<proteinExistence type="predicted"/>
<dbReference type="AlphaFoldDB" id="A0A0C1VB65"/>
<dbReference type="PANTHER" id="PTHR30160:SF7">
    <property type="entry name" value="ADP-HEPTOSE--LPS HEPTOSYLTRANSFERASE 2"/>
    <property type="match status" value="1"/>
</dbReference>
<organism evidence="3">
    <name type="scientific">Lyngbya confervoides BDU141951</name>
    <dbReference type="NCBI Taxonomy" id="1574623"/>
    <lineage>
        <taxon>Bacteria</taxon>
        <taxon>Bacillati</taxon>
        <taxon>Cyanobacteriota</taxon>
        <taxon>Cyanophyceae</taxon>
        <taxon>Oscillatoriophycideae</taxon>
        <taxon>Oscillatoriales</taxon>
        <taxon>Microcoleaceae</taxon>
        <taxon>Lyngbya</taxon>
    </lineage>
</organism>
<dbReference type="Pfam" id="PF01075">
    <property type="entry name" value="Glyco_transf_9"/>
    <property type="match status" value="1"/>
</dbReference>
<dbReference type="GO" id="GO:0005829">
    <property type="term" value="C:cytosol"/>
    <property type="evidence" value="ECO:0007669"/>
    <property type="project" value="TreeGrafter"/>
</dbReference>
<evidence type="ECO:0000256" key="2">
    <source>
        <dbReference type="ARBA" id="ARBA00022679"/>
    </source>
</evidence>
<comment type="caution">
    <text evidence="3">The sequence shown here is derived from an EMBL/GenBank/DDBJ whole genome shotgun (WGS) entry which is preliminary data.</text>
</comment>
<dbReference type="InterPro" id="IPR002201">
    <property type="entry name" value="Glyco_trans_9"/>
</dbReference>
<name>A0A0C1VB65_9CYAN</name>
<reference evidence="3" key="1">
    <citation type="submission" date="2014-11" db="EMBL/GenBank/DDBJ databases">
        <authorList>
            <person name="Malar M.C."/>
            <person name="Sen D."/>
            <person name="Tripathy S."/>
        </authorList>
    </citation>
    <scope>NUCLEOTIDE SEQUENCE</scope>
    <source>
        <strain evidence="3">BDU141951</strain>
    </source>
</reference>
<dbReference type="EMBL" id="JTHE02000003">
    <property type="protein sequence ID" value="NEV70107.1"/>
    <property type="molecule type" value="Genomic_DNA"/>
</dbReference>
<keyword evidence="1" id="KW-0328">Glycosyltransferase</keyword>